<gene>
    <name evidence="2" type="ORF">NNJEOMEG_01924</name>
</gene>
<sequence>MTQAPPSLEFIPDPERRDALWARLAGHLEHAFAQSSEARARMERAGLTPGDVRSPEDFARIPPLRKKDLKAVQASGPRLGGLSTVDLGRLRRLYQSPGPLYDPEGREPDFWGWTEAFRAAGFEAGDLAVMTFSYHLTPAGHMLEEPLRELGCAVVPAGPGNTEILTELLASLPVTAFVGMASFLRALGEKARAAGLDPARDLSVRKAFVAAERLPESLRREVQEMFGARVRQGYGTADVGAIAYECDALEGMHCSSRGWVEVCDPATGEPLPPGEMGEVVFTPFVRAYPLVRLATGDLSRLVEAPCPCGRTSPRLAGILGRADDTVKIKGQFVYPAQAAEALAAFPGVVAWRLVATNPGGRDCLTLVYEASADVDEAALTEAFRLRCKLRPVLERAQAGTIDTALPRLEDRRTWD</sequence>
<evidence type="ECO:0000313" key="3">
    <source>
        <dbReference type="Proteomes" id="UP000494245"/>
    </source>
</evidence>
<dbReference type="InterPro" id="IPR000873">
    <property type="entry name" value="AMP-dep_synth/lig_dom"/>
</dbReference>
<keyword evidence="2" id="KW-0436">Ligase</keyword>
<dbReference type="RefSeq" id="WP_173083828.1">
    <property type="nucleotide sequence ID" value="NZ_BLTE01000008.1"/>
</dbReference>
<dbReference type="PANTHER" id="PTHR43845:SF1">
    <property type="entry name" value="BLR5969 PROTEIN"/>
    <property type="match status" value="1"/>
</dbReference>
<dbReference type="EMBL" id="BLTE01000008">
    <property type="protein sequence ID" value="GFK94085.1"/>
    <property type="molecule type" value="Genomic_DNA"/>
</dbReference>
<dbReference type="Gene3D" id="3.30.300.30">
    <property type="match status" value="1"/>
</dbReference>
<dbReference type="InterPro" id="IPR042099">
    <property type="entry name" value="ANL_N_sf"/>
</dbReference>
<dbReference type="PANTHER" id="PTHR43845">
    <property type="entry name" value="BLR5969 PROTEIN"/>
    <property type="match status" value="1"/>
</dbReference>
<dbReference type="Gene3D" id="3.40.50.12780">
    <property type="entry name" value="N-terminal domain of ligase-like"/>
    <property type="match status" value="1"/>
</dbReference>
<proteinExistence type="predicted"/>
<dbReference type="SUPFAM" id="SSF56801">
    <property type="entry name" value="Acetyl-CoA synthetase-like"/>
    <property type="match status" value="1"/>
</dbReference>
<name>A0A6V8M0U1_9BACT</name>
<accession>A0A6V8M0U1</accession>
<evidence type="ECO:0000313" key="2">
    <source>
        <dbReference type="EMBL" id="GFK94085.1"/>
    </source>
</evidence>
<protein>
    <submittedName>
        <fullName evidence="2">Phenylacetate-coenzyme A ligase</fullName>
        <ecNumber evidence="2">6.2.1.30</ecNumber>
    </submittedName>
</protein>
<dbReference type="GO" id="GO:0047475">
    <property type="term" value="F:phenylacetate-CoA ligase activity"/>
    <property type="evidence" value="ECO:0007669"/>
    <property type="project" value="UniProtKB-EC"/>
</dbReference>
<keyword evidence="3" id="KW-1185">Reference proteome</keyword>
<reference evidence="2 3" key="1">
    <citation type="submission" date="2020-04" db="EMBL/GenBank/DDBJ databases">
        <authorList>
            <consortium name="Desulfovibrio sp. FSS-1 genome sequencing consortium"/>
            <person name="Shimoshige H."/>
            <person name="Kobayashi H."/>
            <person name="Maekawa T."/>
        </authorList>
    </citation>
    <scope>NUCLEOTIDE SEQUENCE [LARGE SCALE GENOMIC DNA]</scope>
    <source>
        <strain evidence="2 3">SIID29052-01</strain>
    </source>
</reference>
<organism evidence="2 3">
    <name type="scientific">Fundidesulfovibrio magnetotacticus</name>
    <dbReference type="NCBI Taxonomy" id="2730080"/>
    <lineage>
        <taxon>Bacteria</taxon>
        <taxon>Pseudomonadati</taxon>
        <taxon>Thermodesulfobacteriota</taxon>
        <taxon>Desulfovibrionia</taxon>
        <taxon>Desulfovibrionales</taxon>
        <taxon>Desulfovibrionaceae</taxon>
        <taxon>Fundidesulfovibrio</taxon>
    </lineage>
</organism>
<dbReference type="InterPro" id="IPR045851">
    <property type="entry name" value="AMP-bd_C_sf"/>
</dbReference>
<feature type="domain" description="AMP-dependent synthetase/ligase" evidence="1">
    <location>
        <begin position="150"/>
        <end position="281"/>
    </location>
</feature>
<comment type="caution">
    <text evidence="2">The sequence shown here is derived from an EMBL/GenBank/DDBJ whole genome shotgun (WGS) entry which is preliminary data.</text>
</comment>
<evidence type="ECO:0000259" key="1">
    <source>
        <dbReference type="Pfam" id="PF00501"/>
    </source>
</evidence>
<dbReference type="Pfam" id="PF00501">
    <property type="entry name" value="AMP-binding"/>
    <property type="match status" value="1"/>
</dbReference>
<dbReference type="EC" id="6.2.1.30" evidence="2"/>
<dbReference type="Proteomes" id="UP000494245">
    <property type="component" value="Unassembled WGS sequence"/>
</dbReference>
<reference evidence="2 3" key="2">
    <citation type="submission" date="2020-05" db="EMBL/GenBank/DDBJ databases">
        <title>Draft genome sequence of Desulfovibrio sp. strainFSS-1.</title>
        <authorList>
            <person name="Shimoshige H."/>
            <person name="Kobayashi H."/>
            <person name="Maekawa T."/>
        </authorList>
    </citation>
    <scope>NUCLEOTIDE SEQUENCE [LARGE SCALE GENOMIC DNA]</scope>
    <source>
        <strain evidence="2 3">SIID29052-01</strain>
    </source>
</reference>
<dbReference type="AlphaFoldDB" id="A0A6V8M0U1"/>